<reference evidence="7 8" key="1">
    <citation type="submission" date="2022-02" db="EMBL/GenBank/DDBJ databases">
        <title>Chromosome-level reference genomes for two strains of Caenorhabditis briggsae: an improved platform for comparative genomics.</title>
        <authorList>
            <person name="Stevens L."/>
            <person name="Andersen E.C."/>
        </authorList>
    </citation>
    <scope>NUCLEOTIDE SEQUENCE [LARGE SCALE GENOMIC DNA]</scope>
    <source>
        <strain evidence="7">QX1410_ONT</strain>
        <tissue evidence="7">Whole-organism</tissue>
    </source>
</reference>
<dbReference type="AlphaFoldDB" id="A0AAE9A678"/>
<evidence type="ECO:0000259" key="6">
    <source>
        <dbReference type="PROSITE" id="PS50262"/>
    </source>
</evidence>
<comment type="subcellular location">
    <subcellularLocation>
        <location evidence="1">Membrane</location>
    </subcellularLocation>
</comment>
<dbReference type="PANTHER" id="PTHR22751:SF30">
    <property type="entry name" value="G-PROTEIN COUPLED RECEPTORS FAMILY 1 PROFILE DOMAIN-CONTAINING PROTEIN"/>
    <property type="match status" value="1"/>
</dbReference>
<evidence type="ECO:0000256" key="3">
    <source>
        <dbReference type="ARBA" id="ARBA00022989"/>
    </source>
</evidence>
<dbReference type="SUPFAM" id="SSF81321">
    <property type="entry name" value="Family A G protein-coupled receptor-like"/>
    <property type="match status" value="1"/>
</dbReference>
<sequence length="151" mass="16982">MKIVDPVDSILSNIIPCVLFPIATLFLVREIWKFSKNQQRIASSRKMFESHRTTKMVFFFAVTYFISGFPWGVLSALNPYYIGGIPLVESIITCLLWIFGSVLILNTATHFFVCMMMSTEYRKTMLSVIRCGKEKSSVGVVGASSSVVVSF</sequence>
<evidence type="ECO:0000256" key="2">
    <source>
        <dbReference type="ARBA" id="ARBA00022692"/>
    </source>
</evidence>
<evidence type="ECO:0000256" key="5">
    <source>
        <dbReference type="SAM" id="Phobius"/>
    </source>
</evidence>
<dbReference type="InterPro" id="IPR019427">
    <property type="entry name" value="7TM_GPCR_serpentine_rcpt_Srw"/>
</dbReference>
<keyword evidence="2 5" id="KW-0812">Transmembrane</keyword>
<evidence type="ECO:0000313" key="8">
    <source>
        <dbReference type="Proteomes" id="UP000827892"/>
    </source>
</evidence>
<dbReference type="EMBL" id="CP090895">
    <property type="protein sequence ID" value="ULT88041.1"/>
    <property type="molecule type" value="Genomic_DNA"/>
</dbReference>
<feature type="domain" description="G-protein coupled receptors family 1 profile" evidence="6">
    <location>
        <begin position="1"/>
        <end position="114"/>
    </location>
</feature>
<dbReference type="GO" id="GO:0016020">
    <property type="term" value="C:membrane"/>
    <property type="evidence" value="ECO:0007669"/>
    <property type="project" value="UniProtKB-SubCell"/>
</dbReference>
<feature type="transmembrane region" description="Helical" evidence="5">
    <location>
        <begin position="12"/>
        <end position="32"/>
    </location>
</feature>
<feature type="transmembrane region" description="Helical" evidence="5">
    <location>
        <begin position="80"/>
        <end position="113"/>
    </location>
</feature>
<evidence type="ECO:0000256" key="4">
    <source>
        <dbReference type="ARBA" id="ARBA00023136"/>
    </source>
</evidence>
<evidence type="ECO:0000313" key="7">
    <source>
        <dbReference type="EMBL" id="ULT88041.1"/>
    </source>
</evidence>
<feature type="transmembrane region" description="Helical" evidence="5">
    <location>
        <begin position="53"/>
        <end position="74"/>
    </location>
</feature>
<dbReference type="Pfam" id="PF10324">
    <property type="entry name" value="7TM_GPCR_Srw"/>
    <property type="match status" value="1"/>
</dbReference>
<keyword evidence="3 5" id="KW-1133">Transmembrane helix</keyword>
<dbReference type="Proteomes" id="UP000827892">
    <property type="component" value="Chromosome V"/>
</dbReference>
<proteinExistence type="predicted"/>
<dbReference type="Gene3D" id="1.20.1070.10">
    <property type="entry name" value="Rhodopsin 7-helix transmembrane proteins"/>
    <property type="match status" value="1"/>
</dbReference>
<accession>A0AAE9A678</accession>
<dbReference type="InterPro" id="IPR017452">
    <property type="entry name" value="GPCR_Rhodpsn_7TM"/>
</dbReference>
<evidence type="ECO:0000256" key="1">
    <source>
        <dbReference type="ARBA" id="ARBA00004370"/>
    </source>
</evidence>
<protein>
    <recommendedName>
        <fullName evidence="6">G-protein coupled receptors family 1 profile domain-containing protein</fullName>
    </recommendedName>
</protein>
<dbReference type="OMA" id="NTATHFF"/>
<dbReference type="PROSITE" id="PS50262">
    <property type="entry name" value="G_PROTEIN_RECEP_F1_2"/>
    <property type="match status" value="1"/>
</dbReference>
<organism evidence="7 8">
    <name type="scientific">Caenorhabditis briggsae</name>
    <dbReference type="NCBI Taxonomy" id="6238"/>
    <lineage>
        <taxon>Eukaryota</taxon>
        <taxon>Metazoa</taxon>
        <taxon>Ecdysozoa</taxon>
        <taxon>Nematoda</taxon>
        <taxon>Chromadorea</taxon>
        <taxon>Rhabditida</taxon>
        <taxon>Rhabditina</taxon>
        <taxon>Rhabditomorpha</taxon>
        <taxon>Rhabditoidea</taxon>
        <taxon>Rhabditidae</taxon>
        <taxon>Peloderinae</taxon>
        <taxon>Caenorhabditis</taxon>
    </lineage>
</organism>
<dbReference type="GO" id="GO:0008528">
    <property type="term" value="F:G protein-coupled peptide receptor activity"/>
    <property type="evidence" value="ECO:0007669"/>
    <property type="project" value="InterPro"/>
</dbReference>
<keyword evidence="4 5" id="KW-0472">Membrane</keyword>
<gene>
    <name evidence="7" type="ORF">L3Y34_007314</name>
</gene>
<name>A0AAE9A678_CAEBR</name>
<dbReference type="PANTHER" id="PTHR22751">
    <property type="entry name" value="G-PROTEIN COUPLED RECEPTOR-RELATED"/>
    <property type="match status" value="1"/>
</dbReference>